<evidence type="ECO:0000313" key="1">
    <source>
        <dbReference type="EMBL" id="CAB1455650.1"/>
    </source>
</evidence>
<organism evidence="1 2">
    <name type="scientific">Pleuronectes platessa</name>
    <name type="common">European plaice</name>
    <dbReference type="NCBI Taxonomy" id="8262"/>
    <lineage>
        <taxon>Eukaryota</taxon>
        <taxon>Metazoa</taxon>
        <taxon>Chordata</taxon>
        <taxon>Craniata</taxon>
        <taxon>Vertebrata</taxon>
        <taxon>Euteleostomi</taxon>
        <taxon>Actinopterygii</taxon>
        <taxon>Neopterygii</taxon>
        <taxon>Teleostei</taxon>
        <taxon>Neoteleostei</taxon>
        <taxon>Acanthomorphata</taxon>
        <taxon>Carangaria</taxon>
        <taxon>Pleuronectiformes</taxon>
        <taxon>Pleuronectoidei</taxon>
        <taxon>Pleuronectidae</taxon>
        <taxon>Pleuronectes</taxon>
    </lineage>
</organism>
<reference evidence="1" key="1">
    <citation type="submission" date="2020-03" db="EMBL/GenBank/DDBJ databases">
        <authorList>
            <person name="Weist P."/>
        </authorList>
    </citation>
    <scope>NUCLEOTIDE SEQUENCE</scope>
</reference>
<dbReference type="Proteomes" id="UP001153269">
    <property type="component" value="Unassembled WGS sequence"/>
</dbReference>
<dbReference type="EMBL" id="CADEAL010004265">
    <property type="protein sequence ID" value="CAB1455650.1"/>
    <property type="molecule type" value="Genomic_DNA"/>
</dbReference>
<evidence type="ECO:0000313" key="2">
    <source>
        <dbReference type="Proteomes" id="UP001153269"/>
    </source>
</evidence>
<dbReference type="AlphaFoldDB" id="A0A9N7VWQ5"/>
<protein>
    <submittedName>
        <fullName evidence="1">Uncharacterized protein</fullName>
    </submittedName>
</protein>
<gene>
    <name evidence="1" type="ORF">PLEPLA_LOCUS43431</name>
</gene>
<name>A0A9N7VWQ5_PLEPL</name>
<sequence>MASACLYALLTTSRHGPYGVLGDLLLDLDPGLSALLDSLKCCRILGFEHRSCYMASGPHATLMESISDGLDRNMRASRLLEVIMKGSDSVVTLDACRALLADHLSYGARWGNPPFARGGPLRRCASAGA</sequence>
<proteinExistence type="predicted"/>
<accession>A0A9N7VWQ5</accession>
<comment type="caution">
    <text evidence="1">The sequence shown here is derived from an EMBL/GenBank/DDBJ whole genome shotgun (WGS) entry which is preliminary data.</text>
</comment>
<keyword evidence="2" id="KW-1185">Reference proteome</keyword>